<sequence>MNSPQGSMRENGSWTPASWRLREAQQQPCYDDRAQLENVARRIGKLPPLVTSGEIQELKRALADAQEGRRFLLHGGDCAESFGDCDADTIVNRLKVLFQMSLILGHGLKQPVIRVGRFAGQYAKPRSSDRETVGGETLPSFRGDIVNAAAFDAAARRPDPERMFQAYAFSALTLNFTRALFEGGFGDLRHPEYWQLDWIDQSPRAIEYRREVEEIANSWRFLHTLGGQVGTERVSAGFYTSHEALLLPFEEAVTRRVPHRRGWFNLSTHLPWIGMRTSDIDGAHIEYFRGLQNPVAMKVGPSTRPADLLRLIEVLNPHEEPGRMTLITRMGCKHIAEALPPLLAAVRRAGRHVLWVVDPMHGNTETTPTGIKTRHFDNIRSELEAAFQIHGAEGTRLGGVHLEMTGEDVTECLGGARSLQEQDLSRAYKTTVDPRLNYEQAMELAMLITKVARAAPKVTGRAAAGPRPVAVI</sequence>
<feature type="binding site" evidence="3">
    <location>
        <position position="433"/>
    </location>
    <ligand>
        <name>Mn(2+)</name>
        <dbReference type="ChEBI" id="CHEBI:29035"/>
    </ligand>
</feature>
<feature type="binding site" evidence="3">
    <location>
        <position position="361"/>
    </location>
    <ligand>
        <name>Mn(2+)</name>
        <dbReference type="ChEBI" id="CHEBI:29035"/>
    </ligand>
</feature>
<evidence type="ECO:0000313" key="6">
    <source>
        <dbReference type="Proteomes" id="UP000199477"/>
    </source>
</evidence>
<dbReference type="InterPro" id="IPR002480">
    <property type="entry name" value="DAHP_synth_2"/>
</dbReference>
<keyword evidence="3" id="KW-0464">Manganese</keyword>
<dbReference type="STRING" id="500610.SAMN02799615_03876"/>
<dbReference type="EC" id="2.5.1.54" evidence="4"/>
<dbReference type="EMBL" id="FONH01000022">
    <property type="protein sequence ID" value="SFF50531.1"/>
    <property type="molecule type" value="Genomic_DNA"/>
</dbReference>
<evidence type="ECO:0000256" key="4">
    <source>
        <dbReference type="RuleBase" id="RU363071"/>
    </source>
</evidence>
<feature type="binding site" evidence="3">
    <location>
        <position position="298"/>
    </location>
    <ligand>
        <name>phosphoenolpyruvate</name>
        <dbReference type="ChEBI" id="CHEBI:58702"/>
    </ligand>
</feature>
<comment type="similarity">
    <text evidence="1 4">Belongs to the class-II DAHP synthase family.</text>
</comment>
<dbReference type="AlphaFoldDB" id="A0A1I2JCW7"/>
<feature type="binding site" evidence="3">
    <location>
        <position position="117"/>
    </location>
    <ligand>
        <name>phosphoenolpyruvate</name>
        <dbReference type="ChEBI" id="CHEBI:58702"/>
    </ligand>
</feature>
<organism evidence="5 6">
    <name type="scientific">Dyella marensis</name>
    <dbReference type="NCBI Taxonomy" id="500610"/>
    <lineage>
        <taxon>Bacteria</taxon>
        <taxon>Pseudomonadati</taxon>
        <taxon>Pseudomonadota</taxon>
        <taxon>Gammaproteobacteria</taxon>
        <taxon>Lysobacterales</taxon>
        <taxon>Rhodanobacteraceae</taxon>
        <taxon>Dyella</taxon>
    </lineage>
</organism>
<feature type="binding site" evidence="3">
    <location>
        <position position="329"/>
    </location>
    <ligand>
        <name>phosphoenolpyruvate</name>
        <dbReference type="ChEBI" id="CHEBI:58702"/>
    </ligand>
</feature>
<keyword evidence="6" id="KW-1185">Reference proteome</keyword>
<accession>A0A1I2JCW7</accession>
<comment type="catalytic activity">
    <reaction evidence="4">
        <text>D-erythrose 4-phosphate + phosphoenolpyruvate + H2O = 7-phospho-2-dehydro-3-deoxy-D-arabino-heptonate + phosphate</text>
        <dbReference type="Rhea" id="RHEA:14717"/>
        <dbReference type="ChEBI" id="CHEBI:15377"/>
        <dbReference type="ChEBI" id="CHEBI:16897"/>
        <dbReference type="ChEBI" id="CHEBI:43474"/>
        <dbReference type="ChEBI" id="CHEBI:58394"/>
        <dbReference type="ChEBI" id="CHEBI:58702"/>
        <dbReference type="EC" id="2.5.1.54"/>
    </reaction>
</comment>
<dbReference type="Gene3D" id="3.20.20.70">
    <property type="entry name" value="Aldolase class I"/>
    <property type="match status" value="1"/>
</dbReference>
<dbReference type="RefSeq" id="WP_051548539.1">
    <property type="nucleotide sequence ID" value="NZ_FONH01000022.1"/>
</dbReference>
<keyword evidence="2 4" id="KW-0808">Transferase</keyword>
<gene>
    <name evidence="5" type="ORF">SAMN02799615_03876</name>
</gene>
<dbReference type="Proteomes" id="UP000199477">
    <property type="component" value="Unassembled WGS sequence"/>
</dbReference>
<evidence type="ECO:0000256" key="2">
    <source>
        <dbReference type="ARBA" id="ARBA00022679"/>
    </source>
</evidence>
<dbReference type="SUPFAM" id="SSF51569">
    <property type="entry name" value="Aldolase"/>
    <property type="match status" value="1"/>
</dbReference>
<evidence type="ECO:0000313" key="5">
    <source>
        <dbReference type="EMBL" id="SFF50531.1"/>
    </source>
</evidence>
<dbReference type="NCBIfam" id="TIGR01358">
    <property type="entry name" value="DAHP_synth_II"/>
    <property type="match status" value="1"/>
</dbReference>
<dbReference type="Pfam" id="PF01474">
    <property type="entry name" value="DAHP_synth_2"/>
    <property type="match status" value="1"/>
</dbReference>
<keyword evidence="3" id="KW-0104">Cadmium</keyword>
<name>A0A1I2JCW7_9GAMM</name>
<protein>
    <recommendedName>
        <fullName evidence="4">Phospho-2-dehydro-3-deoxyheptonate aldolase</fullName>
        <ecNumber evidence="4">2.5.1.54</ecNumber>
    </recommendedName>
</protein>
<feature type="binding site" evidence="3">
    <location>
        <position position="403"/>
    </location>
    <ligand>
        <name>Mn(2+)</name>
        <dbReference type="ChEBI" id="CHEBI:29035"/>
    </ligand>
</feature>
<dbReference type="PANTHER" id="PTHR21337">
    <property type="entry name" value="PHOSPHO-2-DEHYDRO-3-DEOXYHEPTONATE ALDOLASE 1, 2"/>
    <property type="match status" value="1"/>
</dbReference>
<evidence type="ECO:0000256" key="1">
    <source>
        <dbReference type="ARBA" id="ARBA00008911"/>
    </source>
</evidence>
<proteinExistence type="inferred from homology"/>
<evidence type="ECO:0000256" key="3">
    <source>
        <dbReference type="PIRSR" id="PIRSR602480-1"/>
    </source>
</evidence>
<dbReference type="InterPro" id="IPR013785">
    <property type="entry name" value="Aldolase_TIM"/>
</dbReference>
<reference evidence="6" key="1">
    <citation type="submission" date="2016-10" db="EMBL/GenBank/DDBJ databases">
        <authorList>
            <person name="Varghese N."/>
            <person name="Submissions S."/>
        </authorList>
    </citation>
    <scope>NUCLEOTIDE SEQUENCE [LARGE SCALE GENOMIC DNA]</scope>
    <source>
        <strain evidence="6">UNC178MFTsu3.1</strain>
    </source>
</reference>
<dbReference type="PANTHER" id="PTHR21337:SF0">
    <property type="entry name" value="PHOSPHO-2-DEHYDRO-3-DEOXYHEPTONATE ALDOLASE"/>
    <property type="match status" value="1"/>
</dbReference>
<dbReference type="GO" id="GO:0009073">
    <property type="term" value="P:aromatic amino acid family biosynthetic process"/>
    <property type="evidence" value="ECO:0007669"/>
    <property type="project" value="InterPro"/>
</dbReference>
<keyword evidence="3" id="KW-0170">Cobalt</keyword>
<comment type="cofactor">
    <cofactor evidence="3">
        <name>Mn(2+)</name>
        <dbReference type="ChEBI" id="CHEBI:29035"/>
    </cofactor>
    <cofactor evidence="3">
        <name>Co(2+)</name>
        <dbReference type="ChEBI" id="CHEBI:48828"/>
    </cofactor>
    <cofactor evidence="3">
        <name>Cd(2+)</name>
        <dbReference type="ChEBI" id="CHEBI:48775"/>
    </cofactor>
    <text evidence="3">Binds 1 divalent cation per subunit. The enzyme is active with manganese, cobalt or cadmium ions.</text>
</comment>
<feature type="binding site" evidence="3">
    <location>
        <position position="78"/>
    </location>
    <ligand>
        <name>Mn(2+)</name>
        <dbReference type="ChEBI" id="CHEBI:29035"/>
    </ligand>
</feature>
<dbReference type="GO" id="GO:0003849">
    <property type="term" value="F:3-deoxy-7-phosphoheptulonate synthase activity"/>
    <property type="evidence" value="ECO:0007669"/>
    <property type="project" value="UniProtKB-EC"/>
</dbReference>